<dbReference type="RefSeq" id="XP_007512105.1">
    <property type="nucleotide sequence ID" value="XM_007512043.1"/>
</dbReference>
<dbReference type="InterPro" id="IPR003819">
    <property type="entry name" value="TauD/TfdA-like"/>
</dbReference>
<dbReference type="eggNOG" id="ENOG502QWD7">
    <property type="taxonomic scope" value="Eukaryota"/>
</dbReference>
<keyword evidence="5" id="KW-1185">Reference proteome</keyword>
<dbReference type="AlphaFoldDB" id="K8F1J6"/>
<feature type="domain" description="TauD/TfdA-like" evidence="3">
    <location>
        <begin position="4"/>
        <end position="258"/>
    </location>
</feature>
<dbReference type="InterPro" id="IPR042098">
    <property type="entry name" value="TauD-like_sf"/>
</dbReference>
<dbReference type="KEGG" id="bpg:Bathy07g03010"/>
<organism evidence="4 5">
    <name type="scientific">Bathycoccus prasinos</name>
    <dbReference type="NCBI Taxonomy" id="41875"/>
    <lineage>
        <taxon>Eukaryota</taxon>
        <taxon>Viridiplantae</taxon>
        <taxon>Chlorophyta</taxon>
        <taxon>Mamiellophyceae</taxon>
        <taxon>Mamiellales</taxon>
        <taxon>Bathycoccaceae</taxon>
        <taxon>Bathycoccus</taxon>
    </lineage>
</organism>
<dbReference type="GeneID" id="19014790"/>
<dbReference type="STRING" id="41875.K8F1J6"/>
<evidence type="ECO:0000256" key="1">
    <source>
        <dbReference type="ARBA" id="ARBA00023002"/>
    </source>
</evidence>
<dbReference type="SUPFAM" id="SSF51197">
    <property type="entry name" value="Clavaminate synthase-like"/>
    <property type="match status" value="1"/>
</dbReference>
<protein>
    <submittedName>
        <fullName evidence="4">Taurine catabolism dioxygenase TauD</fullName>
    </submittedName>
</protein>
<name>K8F1J6_9CHLO</name>
<dbReference type="GO" id="GO:0051213">
    <property type="term" value="F:dioxygenase activity"/>
    <property type="evidence" value="ECO:0007669"/>
    <property type="project" value="UniProtKB-KW"/>
</dbReference>
<dbReference type="PANTHER" id="PTHR10696">
    <property type="entry name" value="GAMMA-BUTYROBETAINE HYDROXYLASE-RELATED"/>
    <property type="match status" value="1"/>
</dbReference>
<dbReference type="EMBL" id="FO082272">
    <property type="protein sequence ID" value="CCO66193.1"/>
    <property type="molecule type" value="Genomic_DNA"/>
</dbReference>
<reference evidence="4 5" key="1">
    <citation type="submission" date="2011-10" db="EMBL/GenBank/DDBJ databases">
        <authorList>
            <person name="Genoscope - CEA"/>
        </authorList>
    </citation>
    <scope>NUCLEOTIDE SEQUENCE [LARGE SCALE GENOMIC DNA]</scope>
    <source>
        <strain evidence="4 5">RCC 1105</strain>
    </source>
</reference>
<gene>
    <name evidence="4" type="ORF">Bathy07g03010</name>
</gene>
<dbReference type="Pfam" id="PF02668">
    <property type="entry name" value="TauD"/>
    <property type="match status" value="1"/>
</dbReference>
<keyword evidence="2" id="KW-0045">Antibiotic biosynthesis</keyword>
<keyword evidence="1" id="KW-0560">Oxidoreductase</keyword>
<keyword evidence="4" id="KW-0223">Dioxygenase</keyword>
<accession>K8F1J6</accession>
<sequence>MDVTAETFPLSSSFQNKLLAMRDEILQGRGFAVQRGLTVGRYSNKDICTIFCAIGKIMGIPVSQNKFGHVLGHVYDLGNDPLSPSTRLYTTSAAQPFHTDSADIVGLLCIRNAPVGGDSQWVSSVRCYEEIKRERADLAEVLLQPFFVSRKGEIPPGCGPTYEMAVFHEVEDDRTGEKNIIGIYDRSFIDAAQTIEGTPKLTSLQIEALNYLDALCVKRQIEMRLQSGDIQWLHNHTTFHARSAFKKSEFPRHLLRLWLSPENGIKLPDAFKTRFNSTERGSPNRGGIKIKDDVKLVCPLEP</sequence>
<dbReference type="OrthoDB" id="272271at2759"/>
<evidence type="ECO:0000313" key="5">
    <source>
        <dbReference type="Proteomes" id="UP000198341"/>
    </source>
</evidence>
<proteinExistence type="predicted"/>
<dbReference type="GO" id="GO:0017000">
    <property type="term" value="P:antibiotic biosynthetic process"/>
    <property type="evidence" value="ECO:0007669"/>
    <property type="project" value="UniProtKB-KW"/>
</dbReference>
<dbReference type="Proteomes" id="UP000198341">
    <property type="component" value="Chromosome 7"/>
</dbReference>
<evidence type="ECO:0000259" key="3">
    <source>
        <dbReference type="Pfam" id="PF02668"/>
    </source>
</evidence>
<dbReference type="InterPro" id="IPR050411">
    <property type="entry name" value="AlphaKG_dependent_hydroxylases"/>
</dbReference>
<dbReference type="PANTHER" id="PTHR10696:SF56">
    <property type="entry name" value="TAUD_TFDA-LIKE DOMAIN-CONTAINING PROTEIN"/>
    <property type="match status" value="1"/>
</dbReference>
<evidence type="ECO:0000256" key="2">
    <source>
        <dbReference type="ARBA" id="ARBA00023194"/>
    </source>
</evidence>
<dbReference type="Gene3D" id="3.60.130.10">
    <property type="entry name" value="Clavaminate synthase-like"/>
    <property type="match status" value="1"/>
</dbReference>
<evidence type="ECO:0000313" key="4">
    <source>
        <dbReference type="EMBL" id="CCO66193.1"/>
    </source>
</evidence>